<dbReference type="PATRIC" id="fig|1341181.4.peg.1193"/>
<reference evidence="1 2" key="1">
    <citation type="submission" date="2013-08" db="EMBL/GenBank/DDBJ databases">
        <title>Flavobacterium limnosediminis JC2902 genome sequencing.</title>
        <authorList>
            <person name="Lee K."/>
            <person name="Yi H."/>
            <person name="Park S."/>
            <person name="Chun J."/>
        </authorList>
    </citation>
    <scope>NUCLEOTIDE SEQUENCE [LARGE SCALE GENOMIC DNA]</scope>
    <source>
        <strain evidence="1 2">JC2902</strain>
    </source>
</reference>
<comment type="caution">
    <text evidence="1">The sequence shown here is derived from an EMBL/GenBank/DDBJ whole genome shotgun (WGS) entry which is preliminary data.</text>
</comment>
<name>V6SXQ5_9FLAO</name>
<dbReference type="AlphaFoldDB" id="V6SXQ5"/>
<gene>
    <name evidence="1" type="ORF">FLJC2902T_12070</name>
</gene>
<dbReference type="Proteomes" id="UP000018004">
    <property type="component" value="Unassembled WGS sequence"/>
</dbReference>
<keyword evidence="2" id="KW-1185">Reference proteome</keyword>
<dbReference type="EMBL" id="AVGG01000003">
    <property type="protein sequence ID" value="ESU29165.1"/>
    <property type="molecule type" value="Genomic_DNA"/>
</dbReference>
<dbReference type="InterPro" id="IPR008969">
    <property type="entry name" value="CarboxyPept-like_regulatory"/>
</dbReference>
<dbReference type="Pfam" id="PF13715">
    <property type="entry name" value="CarbopepD_reg_2"/>
    <property type="match status" value="1"/>
</dbReference>
<evidence type="ECO:0000313" key="2">
    <source>
        <dbReference type="Proteomes" id="UP000018004"/>
    </source>
</evidence>
<evidence type="ECO:0000313" key="1">
    <source>
        <dbReference type="EMBL" id="ESU29165.1"/>
    </source>
</evidence>
<dbReference type="STRING" id="1341181.FLJC2902T_12070"/>
<dbReference type="eggNOG" id="COG1470">
    <property type="taxonomic scope" value="Bacteria"/>
</dbReference>
<protein>
    <submittedName>
        <fullName evidence="1">Uncharacterized protein</fullName>
    </submittedName>
</protein>
<proteinExistence type="predicted"/>
<organism evidence="1 2">
    <name type="scientific">Flavobacterium limnosediminis JC2902</name>
    <dbReference type="NCBI Taxonomy" id="1341181"/>
    <lineage>
        <taxon>Bacteria</taxon>
        <taxon>Pseudomonadati</taxon>
        <taxon>Bacteroidota</taxon>
        <taxon>Flavobacteriia</taxon>
        <taxon>Flavobacteriales</taxon>
        <taxon>Flavobacteriaceae</taxon>
        <taxon>Flavobacterium</taxon>
    </lineage>
</organism>
<dbReference type="OrthoDB" id="766873at2"/>
<dbReference type="RefSeq" id="WP_023578852.1">
    <property type="nucleotide sequence ID" value="NZ_AVGG01000003.1"/>
</dbReference>
<accession>V6SXQ5</accession>
<dbReference type="SUPFAM" id="SSF49464">
    <property type="entry name" value="Carboxypeptidase regulatory domain-like"/>
    <property type="match status" value="1"/>
</dbReference>
<sequence length="390" mass="45240">MKNTLIVCLLFVSVLTFATPKVINGIVKDATTLLPIESVSISIETSNLGTISNSEGKFRLVFSGDFSAIRFSHLNYQIYNHDLKTGETEVEIYLEPKSFQLNEVIVRSKPVKELLADAVKSSKEKLEKSIVLNTYYREFVKINEEYSSFSDGLLDYNIKRKSGASDLYVNQSRAVKLTDAPSDEKEKKRESFYLYDVRDAVAEAYNFKNIKRILNSTSYDFEIETKTDDQGNSIEIVTILPKENVEFHLYMGTVVFDAKTKLILEMDIKKSPKHKIYAMDIDIVFLRFKIYEEDRKAGYRIDGEKYILVYNQNKLNAYINFKGDFEDTFEFMSDMVVSDYKEGEFDFDRSKRHKERSLFSAGNHFTEEFWKTKNSILLNEEEEKILSTLN</sequence>